<evidence type="ECO:0000313" key="3">
    <source>
        <dbReference type="Proteomes" id="UP000614200"/>
    </source>
</evidence>
<dbReference type="RefSeq" id="WP_194703704.1">
    <property type="nucleotide sequence ID" value="NZ_JADKNH010000016.1"/>
</dbReference>
<reference evidence="2 3" key="1">
    <citation type="submission" date="2020-11" db="EMBL/GenBank/DDBJ databases">
        <title>Fusibacter basophilias sp. nov.</title>
        <authorList>
            <person name="Qiu D."/>
        </authorList>
    </citation>
    <scope>NUCLEOTIDE SEQUENCE [LARGE SCALE GENOMIC DNA]</scope>
    <source>
        <strain evidence="2 3">Q10-2</strain>
    </source>
</reference>
<keyword evidence="1" id="KW-1133">Transmembrane helix</keyword>
<accession>A0ABR9ZYD5</accession>
<gene>
    <name evidence="2" type="ORF">ISU02_20420</name>
</gene>
<feature type="transmembrane region" description="Helical" evidence="1">
    <location>
        <begin position="7"/>
        <end position="25"/>
    </location>
</feature>
<dbReference type="Proteomes" id="UP000614200">
    <property type="component" value="Unassembled WGS sequence"/>
</dbReference>
<evidence type="ECO:0008006" key="4">
    <source>
        <dbReference type="Google" id="ProtNLM"/>
    </source>
</evidence>
<feature type="transmembrane region" description="Helical" evidence="1">
    <location>
        <begin position="203"/>
        <end position="224"/>
    </location>
</feature>
<proteinExistence type="predicted"/>
<comment type="caution">
    <text evidence="2">The sequence shown here is derived from an EMBL/GenBank/DDBJ whole genome shotgun (WGS) entry which is preliminary data.</text>
</comment>
<keyword evidence="1" id="KW-0812">Transmembrane</keyword>
<keyword evidence="3" id="KW-1185">Reference proteome</keyword>
<dbReference type="EMBL" id="JADKNH010000016">
    <property type="protein sequence ID" value="MBF4695465.1"/>
    <property type="molecule type" value="Genomic_DNA"/>
</dbReference>
<evidence type="ECO:0000313" key="2">
    <source>
        <dbReference type="EMBL" id="MBF4695465.1"/>
    </source>
</evidence>
<protein>
    <recommendedName>
        <fullName evidence="4">Type II secretion system protein GspF domain-containing protein</fullName>
    </recommendedName>
</protein>
<evidence type="ECO:0000256" key="1">
    <source>
        <dbReference type="SAM" id="Phobius"/>
    </source>
</evidence>
<keyword evidence="1" id="KW-0472">Membrane</keyword>
<organism evidence="2 3">
    <name type="scientific">Fusibacter ferrireducens</name>
    <dbReference type="NCBI Taxonomy" id="2785058"/>
    <lineage>
        <taxon>Bacteria</taxon>
        <taxon>Bacillati</taxon>
        <taxon>Bacillota</taxon>
        <taxon>Clostridia</taxon>
        <taxon>Eubacteriales</taxon>
        <taxon>Eubacteriales Family XII. Incertae Sedis</taxon>
        <taxon>Fusibacter</taxon>
    </lineage>
</organism>
<feature type="transmembrane region" description="Helical" evidence="1">
    <location>
        <begin position="45"/>
        <end position="76"/>
    </location>
</feature>
<sequence length="236" mass="27559">MVMSMVISMGMINIIIAILLSLILYENMQISEINHSKFLKSMHAMPIAVTFAFLSLFLMSKMIYILLCAGTTLLIYKSTEKQRDQYMTTQSFYKIYKYLQIQLETGARAEDIFKSLYRVVAYPKFRKKLFQFSVIISQSHDVQMGLDYLKSELKDQEGKLFINITENLASAGGEQETFSRLNHLLFQKYLSNIRETTKKIKRMYLYSVILFTILVSIMLMMPIIDQMLKSTQMIFN</sequence>
<name>A0ABR9ZYD5_9FIRM</name>